<keyword evidence="2" id="KW-0472">Membrane</keyword>
<dbReference type="InterPro" id="IPR016971">
    <property type="entry name" value="UCP031277"/>
</dbReference>
<dbReference type="PANTHER" id="PTHR34116:SF2">
    <property type="entry name" value="THH1_TOM1_TOM3 DOMAIN-CONTAINING PROTEIN"/>
    <property type="match status" value="1"/>
</dbReference>
<accession>A0A835HSN3</accession>
<organism evidence="3 4">
    <name type="scientific">Coptis chinensis</name>
    <dbReference type="NCBI Taxonomy" id="261450"/>
    <lineage>
        <taxon>Eukaryota</taxon>
        <taxon>Viridiplantae</taxon>
        <taxon>Streptophyta</taxon>
        <taxon>Embryophyta</taxon>
        <taxon>Tracheophyta</taxon>
        <taxon>Spermatophyta</taxon>
        <taxon>Magnoliopsida</taxon>
        <taxon>Ranunculales</taxon>
        <taxon>Ranunculaceae</taxon>
        <taxon>Coptidoideae</taxon>
        <taxon>Coptis</taxon>
    </lineage>
</organism>
<dbReference type="Proteomes" id="UP000631114">
    <property type="component" value="Unassembled WGS sequence"/>
</dbReference>
<protein>
    <submittedName>
        <fullName evidence="3">Uncharacterized protein</fullName>
    </submittedName>
</protein>
<feature type="transmembrane region" description="Helical" evidence="2">
    <location>
        <begin position="271"/>
        <end position="294"/>
    </location>
</feature>
<dbReference type="EMBL" id="JADFTS010000006">
    <property type="protein sequence ID" value="KAF9603543.1"/>
    <property type="molecule type" value="Genomic_DNA"/>
</dbReference>
<feature type="compositionally biased region" description="Pro residues" evidence="1">
    <location>
        <begin position="385"/>
        <end position="397"/>
    </location>
</feature>
<evidence type="ECO:0000313" key="4">
    <source>
        <dbReference type="Proteomes" id="UP000631114"/>
    </source>
</evidence>
<dbReference type="PANTHER" id="PTHR34116">
    <property type="entry name" value="PLASMINOGEN ACTIVATOR INHIBITOR"/>
    <property type="match status" value="1"/>
</dbReference>
<feature type="transmembrane region" description="Helical" evidence="2">
    <location>
        <begin position="142"/>
        <end position="164"/>
    </location>
</feature>
<feature type="region of interest" description="Disordered" evidence="1">
    <location>
        <begin position="378"/>
        <end position="403"/>
    </location>
</feature>
<sequence length="403" mass="45383">MPLTRLIADAFGVVTICLVSLSVLIGLLCILYIVYFRYRIRSQGYSQLGYFNKPWIIRITFILFTVWWGFGEIVRLSLLRHESRVIHAFDRKWQEAVCKYYIISNLGFTEPCLLLTILFLLRASLKRREFGASCQKWNGKTVCYILLYCLPMFVLQLTVVLTGARFNSGKNNSWKLRHYFTSTAAASQTDSSIALCTYPLMSTILLGLYATLLTGYLCWLGKRMLSSVINKKLQRRVLFLISVSILFPVRVILLGLSVLSRPEHVTFEVLVFLAFLALLGCAGLCIYMLVYCPVADSLALKGLRDLETGRRPLDNHHDAVSFAGNQYLLEVSSTTSGGRNSDDSTKRGSISFRTMLKDETSTTTEVYEELSLFSPGTHHLSSYPPGSPPLPGQPMFPPNQISS</sequence>
<keyword evidence="2" id="KW-0812">Transmembrane</keyword>
<reference evidence="3 4" key="1">
    <citation type="submission" date="2020-10" db="EMBL/GenBank/DDBJ databases">
        <title>The Coptis chinensis genome and diversification of protoberbering-type alkaloids.</title>
        <authorList>
            <person name="Wang B."/>
            <person name="Shu S."/>
            <person name="Song C."/>
            <person name="Liu Y."/>
        </authorList>
    </citation>
    <scope>NUCLEOTIDE SEQUENCE [LARGE SCALE GENOMIC DNA]</scope>
    <source>
        <strain evidence="3">HL-2020</strain>
        <tissue evidence="3">Leaf</tissue>
    </source>
</reference>
<name>A0A835HSN3_9MAGN</name>
<dbReference type="PIRSF" id="PIRSF031277">
    <property type="entry name" value="UCP031277"/>
    <property type="match status" value="1"/>
</dbReference>
<proteinExistence type="predicted"/>
<evidence type="ECO:0000313" key="3">
    <source>
        <dbReference type="EMBL" id="KAF9603543.1"/>
    </source>
</evidence>
<evidence type="ECO:0000256" key="1">
    <source>
        <dbReference type="SAM" id="MobiDB-lite"/>
    </source>
</evidence>
<gene>
    <name evidence="3" type="ORF">IFM89_037024</name>
</gene>
<keyword evidence="4" id="KW-1185">Reference proteome</keyword>
<feature type="transmembrane region" description="Helical" evidence="2">
    <location>
        <begin position="100"/>
        <end position="121"/>
    </location>
</feature>
<feature type="transmembrane region" description="Helical" evidence="2">
    <location>
        <begin position="55"/>
        <end position="74"/>
    </location>
</feature>
<comment type="caution">
    <text evidence="3">The sequence shown here is derived from an EMBL/GenBank/DDBJ whole genome shotgun (WGS) entry which is preliminary data.</text>
</comment>
<keyword evidence="2" id="KW-1133">Transmembrane helix</keyword>
<feature type="transmembrane region" description="Helical" evidence="2">
    <location>
        <begin position="198"/>
        <end position="217"/>
    </location>
</feature>
<feature type="transmembrane region" description="Helical" evidence="2">
    <location>
        <begin position="237"/>
        <end position="259"/>
    </location>
</feature>
<evidence type="ECO:0000256" key="2">
    <source>
        <dbReference type="SAM" id="Phobius"/>
    </source>
</evidence>
<feature type="transmembrane region" description="Helical" evidence="2">
    <location>
        <begin position="6"/>
        <end position="34"/>
    </location>
</feature>
<dbReference type="AlphaFoldDB" id="A0A835HSN3"/>
<dbReference type="OrthoDB" id="1869454at2759"/>